<dbReference type="EMBL" id="CH473973">
    <property type="protein sequence ID" value="EDM13768.1"/>
    <property type="molecule type" value="Genomic_DNA"/>
</dbReference>
<dbReference type="AlphaFoldDB" id="A6J1H9"/>
<protein>
    <submittedName>
        <fullName evidence="1">RCG21163</fullName>
    </submittedName>
</protein>
<evidence type="ECO:0000313" key="2">
    <source>
        <dbReference type="Proteomes" id="UP000234681"/>
    </source>
</evidence>
<name>A6J1H9_RAT</name>
<proteinExistence type="predicted"/>
<accession>A6J1H9</accession>
<evidence type="ECO:0000313" key="1">
    <source>
        <dbReference type="EMBL" id="EDM13768.1"/>
    </source>
</evidence>
<sequence>MALRVTGAEQHVFEKVGLWRQFLFCIVGDPINEQNSLMPKIDTEHKQNHTD</sequence>
<reference evidence="1 2" key="1">
    <citation type="submission" date="2005-07" db="EMBL/GenBank/DDBJ databases">
        <authorList>
            <person name="Mural R.J."/>
            <person name="Li P.W."/>
            <person name="Adams M.D."/>
            <person name="Amanatides P.G."/>
            <person name="Baden-Tillson H."/>
            <person name="Barnstead M."/>
            <person name="Chin S.H."/>
            <person name="Dew I."/>
            <person name="Evans C.A."/>
            <person name="Ferriera S."/>
            <person name="Flanigan M."/>
            <person name="Fosler C."/>
            <person name="Glodek A."/>
            <person name="Gu Z."/>
            <person name="Holt R.A."/>
            <person name="Jennings D."/>
            <person name="Kraft C.L."/>
            <person name="Lu F."/>
            <person name="Nguyen T."/>
            <person name="Nusskern D.R."/>
            <person name="Pfannkoch C.M."/>
            <person name="Sitter C."/>
            <person name="Sutton G.G."/>
            <person name="Venter J.C."/>
            <person name="Wang Z."/>
            <person name="Woodage T."/>
            <person name="Zheng X.H."/>
            <person name="Zhong F."/>
        </authorList>
    </citation>
    <scope>NUCLEOTIDE SEQUENCE [LARGE SCALE GENOMIC DNA]</scope>
    <source>
        <strain>BN</strain>
        <strain evidence="2">Sprague-Dawley</strain>
    </source>
</reference>
<dbReference type="Proteomes" id="UP000234681">
    <property type="component" value="Chromosome 12"/>
</dbReference>
<organism evidence="1 2">
    <name type="scientific">Rattus norvegicus</name>
    <name type="common">Rat</name>
    <dbReference type="NCBI Taxonomy" id="10116"/>
    <lineage>
        <taxon>Eukaryota</taxon>
        <taxon>Metazoa</taxon>
        <taxon>Chordata</taxon>
        <taxon>Craniata</taxon>
        <taxon>Vertebrata</taxon>
        <taxon>Euteleostomi</taxon>
        <taxon>Mammalia</taxon>
        <taxon>Eutheria</taxon>
        <taxon>Euarchontoglires</taxon>
        <taxon>Glires</taxon>
        <taxon>Rodentia</taxon>
        <taxon>Myomorpha</taxon>
        <taxon>Muroidea</taxon>
        <taxon>Muridae</taxon>
        <taxon>Murinae</taxon>
        <taxon>Rattus</taxon>
    </lineage>
</organism>
<gene>
    <name evidence="1" type="ORF">rCG_21163</name>
</gene>